<evidence type="ECO:0000313" key="1">
    <source>
        <dbReference type="EMBL" id="OPJ76374.1"/>
    </source>
</evidence>
<organism evidence="1 2">
    <name type="scientific">Patagioenas fasciata monilis</name>
    <dbReference type="NCBI Taxonomy" id="372326"/>
    <lineage>
        <taxon>Eukaryota</taxon>
        <taxon>Metazoa</taxon>
        <taxon>Chordata</taxon>
        <taxon>Craniata</taxon>
        <taxon>Vertebrata</taxon>
        <taxon>Euteleostomi</taxon>
        <taxon>Archelosauria</taxon>
        <taxon>Archosauria</taxon>
        <taxon>Dinosauria</taxon>
        <taxon>Saurischia</taxon>
        <taxon>Theropoda</taxon>
        <taxon>Coelurosauria</taxon>
        <taxon>Aves</taxon>
        <taxon>Neognathae</taxon>
        <taxon>Neoaves</taxon>
        <taxon>Columbimorphae</taxon>
        <taxon>Columbiformes</taxon>
        <taxon>Columbidae</taxon>
        <taxon>Patagioenas</taxon>
    </lineage>
</organism>
<sequence length="75" mass="8541">MAEFPARAWRAHVRKRYALYSPYPGGFLQRGKSAEQRGVTWLKESLYCQTDIEYGINAEDGKAEFQMPSPRGSAL</sequence>
<dbReference type="EMBL" id="LSYS01005697">
    <property type="protein sequence ID" value="OPJ76374.1"/>
    <property type="molecule type" value="Genomic_DNA"/>
</dbReference>
<protein>
    <submittedName>
        <fullName evidence="1">Uncharacterized protein</fullName>
    </submittedName>
</protein>
<proteinExistence type="predicted"/>
<comment type="caution">
    <text evidence="1">The sequence shown here is derived from an EMBL/GenBank/DDBJ whole genome shotgun (WGS) entry which is preliminary data.</text>
</comment>
<keyword evidence="2" id="KW-1185">Reference proteome</keyword>
<dbReference type="Proteomes" id="UP000190648">
    <property type="component" value="Unassembled WGS sequence"/>
</dbReference>
<gene>
    <name evidence="1" type="ORF">AV530_017891</name>
</gene>
<reference evidence="1 2" key="1">
    <citation type="submission" date="2016-02" db="EMBL/GenBank/DDBJ databases">
        <title>Band-tailed pigeon sequencing and assembly.</title>
        <authorList>
            <person name="Soares A.E."/>
            <person name="Novak B.J."/>
            <person name="Rice E.S."/>
            <person name="O'Connell B."/>
            <person name="Chang D."/>
            <person name="Weber S."/>
            <person name="Shapiro B."/>
        </authorList>
    </citation>
    <scope>NUCLEOTIDE SEQUENCE [LARGE SCALE GENOMIC DNA]</scope>
    <source>
        <strain evidence="1">BTP2013</strain>
        <tissue evidence="1">Blood</tissue>
    </source>
</reference>
<dbReference type="AlphaFoldDB" id="A0A1V4JW46"/>
<name>A0A1V4JW46_PATFA</name>
<accession>A0A1V4JW46</accession>
<evidence type="ECO:0000313" key="2">
    <source>
        <dbReference type="Proteomes" id="UP000190648"/>
    </source>
</evidence>